<evidence type="ECO:0000256" key="4">
    <source>
        <dbReference type="ARBA" id="ARBA00023125"/>
    </source>
</evidence>
<dbReference type="NCBIfam" id="TIGR02937">
    <property type="entry name" value="sigma70-ECF"/>
    <property type="match status" value="1"/>
</dbReference>
<protein>
    <submittedName>
        <fullName evidence="8">SigE family RNA polymerase sigma factor</fullName>
    </submittedName>
</protein>
<dbReference type="Pfam" id="PF04542">
    <property type="entry name" value="Sigma70_r2"/>
    <property type="match status" value="1"/>
</dbReference>
<evidence type="ECO:0000259" key="6">
    <source>
        <dbReference type="Pfam" id="PF04542"/>
    </source>
</evidence>
<dbReference type="InterPro" id="IPR014284">
    <property type="entry name" value="RNA_pol_sigma-70_dom"/>
</dbReference>
<sequence>MAEGEVLARGPVATGVDVAAVFAASYRRLVVQLYGVTGNAGEAEDLVQEAFVRAYAAGARFRRVDNPEAWLRVTAINLHRTRWRKMRNFARIKDRITGPPDLPGLEEHWEVVDALRRLPENLRVVLVLHYLADRQVHQIAEELGVAEGTVKSRLSRGRDALAAELGQEERS</sequence>
<evidence type="ECO:0000256" key="2">
    <source>
        <dbReference type="ARBA" id="ARBA00023015"/>
    </source>
</evidence>
<keyword evidence="3" id="KW-0731">Sigma factor</keyword>
<keyword evidence="4" id="KW-0238">DNA-binding</keyword>
<keyword evidence="5" id="KW-0804">Transcription</keyword>
<gene>
    <name evidence="8" type="ORF">ISU07_06840</name>
</gene>
<dbReference type="InterPro" id="IPR013325">
    <property type="entry name" value="RNA_pol_sigma_r2"/>
</dbReference>
<name>A0A930YDJ6_9ACTN</name>
<dbReference type="EMBL" id="JADKPN010000002">
    <property type="protein sequence ID" value="MBF4762838.1"/>
    <property type="molecule type" value="Genomic_DNA"/>
</dbReference>
<evidence type="ECO:0000259" key="7">
    <source>
        <dbReference type="Pfam" id="PF08281"/>
    </source>
</evidence>
<dbReference type="Gene3D" id="1.10.1740.10">
    <property type="match status" value="1"/>
</dbReference>
<organism evidence="8 9">
    <name type="scientific">Nocardioides islandensis</name>
    <dbReference type="NCBI Taxonomy" id="433663"/>
    <lineage>
        <taxon>Bacteria</taxon>
        <taxon>Bacillati</taxon>
        <taxon>Actinomycetota</taxon>
        <taxon>Actinomycetes</taxon>
        <taxon>Propionibacteriales</taxon>
        <taxon>Nocardioidaceae</taxon>
        <taxon>Nocardioides</taxon>
    </lineage>
</organism>
<dbReference type="GO" id="GO:0006352">
    <property type="term" value="P:DNA-templated transcription initiation"/>
    <property type="evidence" value="ECO:0007669"/>
    <property type="project" value="InterPro"/>
</dbReference>
<keyword evidence="2" id="KW-0805">Transcription regulation</keyword>
<dbReference type="GO" id="GO:0003677">
    <property type="term" value="F:DNA binding"/>
    <property type="evidence" value="ECO:0007669"/>
    <property type="project" value="UniProtKB-KW"/>
</dbReference>
<dbReference type="InterPro" id="IPR007627">
    <property type="entry name" value="RNA_pol_sigma70_r2"/>
</dbReference>
<evidence type="ECO:0000256" key="5">
    <source>
        <dbReference type="ARBA" id="ARBA00023163"/>
    </source>
</evidence>
<proteinExistence type="inferred from homology"/>
<reference evidence="8" key="1">
    <citation type="submission" date="2020-11" db="EMBL/GenBank/DDBJ databases">
        <title>Nocardioides sp. nov., isolated from Soil of Cynanchum wilfordii Hemsley rhizosphere.</title>
        <authorList>
            <person name="Lee J.-S."/>
            <person name="Suh M.K."/>
            <person name="Kim J.-S."/>
        </authorList>
    </citation>
    <scope>NUCLEOTIDE SEQUENCE</scope>
    <source>
        <strain evidence="8">KCTC 19275</strain>
    </source>
</reference>
<dbReference type="InterPro" id="IPR039425">
    <property type="entry name" value="RNA_pol_sigma-70-like"/>
</dbReference>
<dbReference type="GO" id="GO:0016987">
    <property type="term" value="F:sigma factor activity"/>
    <property type="evidence" value="ECO:0007669"/>
    <property type="project" value="UniProtKB-KW"/>
</dbReference>
<keyword evidence="9" id="KW-1185">Reference proteome</keyword>
<dbReference type="AlphaFoldDB" id="A0A930YDJ6"/>
<dbReference type="PANTHER" id="PTHR43133:SF50">
    <property type="entry name" value="ECF RNA POLYMERASE SIGMA FACTOR SIGM"/>
    <property type="match status" value="1"/>
</dbReference>
<comment type="caution">
    <text evidence="8">The sequence shown here is derived from an EMBL/GenBank/DDBJ whole genome shotgun (WGS) entry which is preliminary data.</text>
</comment>
<evidence type="ECO:0000256" key="3">
    <source>
        <dbReference type="ARBA" id="ARBA00023082"/>
    </source>
</evidence>
<dbReference type="InterPro" id="IPR013324">
    <property type="entry name" value="RNA_pol_sigma_r3/r4-like"/>
</dbReference>
<dbReference type="CDD" id="cd06171">
    <property type="entry name" value="Sigma70_r4"/>
    <property type="match status" value="1"/>
</dbReference>
<dbReference type="InterPro" id="IPR036388">
    <property type="entry name" value="WH-like_DNA-bd_sf"/>
</dbReference>
<feature type="domain" description="RNA polymerase sigma-70 region 2" evidence="6">
    <location>
        <begin position="25"/>
        <end position="86"/>
    </location>
</feature>
<dbReference type="PANTHER" id="PTHR43133">
    <property type="entry name" value="RNA POLYMERASE ECF-TYPE SIGMA FACTO"/>
    <property type="match status" value="1"/>
</dbReference>
<dbReference type="RefSeq" id="WP_194706008.1">
    <property type="nucleotide sequence ID" value="NZ_JADKPN010000002.1"/>
</dbReference>
<feature type="domain" description="RNA polymerase sigma factor 70 region 4 type 2" evidence="7">
    <location>
        <begin position="110"/>
        <end position="161"/>
    </location>
</feature>
<evidence type="ECO:0000313" key="8">
    <source>
        <dbReference type="EMBL" id="MBF4762838.1"/>
    </source>
</evidence>
<evidence type="ECO:0000313" key="9">
    <source>
        <dbReference type="Proteomes" id="UP000640489"/>
    </source>
</evidence>
<dbReference type="SUPFAM" id="SSF88946">
    <property type="entry name" value="Sigma2 domain of RNA polymerase sigma factors"/>
    <property type="match status" value="1"/>
</dbReference>
<accession>A0A930YDJ6</accession>
<dbReference type="InterPro" id="IPR013249">
    <property type="entry name" value="RNA_pol_sigma70_r4_t2"/>
</dbReference>
<dbReference type="Gene3D" id="1.10.10.10">
    <property type="entry name" value="Winged helix-like DNA-binding domain superfamily/Winged helix DNA-binding domain"/>
    <property type="match status" value="1"/>
</dbReference>
<dbReference type="Proteomes" id="UP000640489">
    <property type="component" value="Unassembled WGS sequence"/>
</dbReference>
<evidence type="ECO:0000256" key="1">
    <source>
        <dbReference type="ARBA" id="ARBA00010641"/>
    </source>
</evidence>
<dbReference type="SUPFAM" id="SSF88659">
    <property type="entry name" value="Sigma3 and sigma4 domains of RNA polymerase sigma factors"/>
    <property type="match status" value="1"/>
</dbReference>
<comment type="similarity">
    <text evidence="1">Belongs to the sigma-70 factor family. ECF subfamily.</text>
</comment>
<dbReference type="Pfam" id="PF08281">
    <property type="entry name" value="Sigma70_r4_2"/>
    <property type="match status" value="1"/>
</dbReference>